<sequence>MIELPKNKKIILFDGVCNLCNQTVLRVIKLDKKDKFRFTSLQSETGKAIINHLGIDTSKVDSIILYEPNQAYYIKSSAALKIIGNFGGIWEVSKFLLFFPPLIRDFVYDIIAKNRYKWFGKKDQCMIPTPDLLSKFLD</sequence>
<keyword evidence="2" id="KW-1185">Reference proteome</keyword>
<dbReference type="PANTHER" id="PTHR33639">
    <property type="entry name" value="THIOL-DISULFIDE OXIDOREDUCTASE DCC"/>
    <property type="match status" value="1"/>
</dbReference>
<dbReference type="Pfam" id="PF04134">
    <property type="entry name" value="DCC1-like"/>
    <property type="match status" value="1"/>
</dbReference>
<dbReference type="RefSeq" id="WP_348713291.1">
    <property type="nucleotide sequence ID" value="NZ_CAXIXY010000006.1"/>
</dbReference>
<dbReference type="InterPro" id="IPR007263">
    <property type="entry name" value="DCC1-like"/>
</dbReference>
<dbReference type="PANTHER" id="PTHR33639:SF2">
    <property type="entry name" value="DUF393 DOMAIN-CONTAINING PROTEIN"/>
    <property type="match status" value="1"/>
</dbReference>
<organism evidence="1 2">
    <name type="scientific">Tenacibaculum platacis</name>
    <dbReference type="NCBI Taxonomy" id="3137852"/>
    <lineage>
        <taxon>Bacteria</taxon>
        <taxon>Pseudomonadati</taxon>
        <taxon>Bacteroidota</taxon>
        <taxon>Flavobacteriia</taxon>
        <taxon>Flavobacteriales</taxon>
        <taxon>Flavobacteriaceae</taxon>
        <taxon>Tenacibaculum</taxon>
    </lineage>
</organism>
<accession>A0ABM9P4U4</accession>
<comment type="caution">
    <text evidence="1">The sequence shown here is derived from an EMBL/GenBank/DDBJ whole genome shotgun (WGS) entry which is preliminary data.</text>
</comment>
<dbReference type="InterPro" id="IPR052927">
    <property type="entry name" value="DCC_oxidoreductase"/>
</dbReference>
<protein>
    <submittedName>
        <fullName evidence="1">DCC family thiol-disulfide oxidoreductase YuxK</fullName>
    </submittedName>
</protein>
<gene>
    <name evidence="1" type="ORF">T190607A01A_40357</name>
</gene>
<name>A0ABM9P4U4_9FLAO</name>
<proteinExistence type="predicted"/>
<evidence type="ECO:0000313" key="1">
    <source>
        <dbReference type="EMBL" id="CAL2092139.1"/>
    </source>
</evidence>
<reference evidence="1 2" key="1">
    <citation type="submission" date="2024-05" db="EMBL/GenBank/DDBJ databases">
        <authorList>
            <person name="Duchaud E."/>
        </authorList>
    </citation>
    <scope>NUCLEOTIDE SEQUENCE [LARGE SCALE GENOMIC DNA]</scope>
    <source>
        <strain evidence="1">Ena-SAMPLE-TAB-13-05-2024-13:56:06:370-140302</strain>
    </source>
</reference>
<dbReference type="EMBL" id="CAXIXY010000006">
    <property type="protein sequence ID" value="CAL2092139.1"/>
    <property type="molecule type" value="Genomic_DNA"/>
</dbReference>
<evidence type="ECO:0000313" key="2">
    <source>
        <dbReference type="Proteomes" id="UP001497416"/>
    </source>
</evidence>
<dbReference type="Proteomes" id="UP001497416">
    <property type="component" value="Unassembled WGS sequence"/>
</dbReference>